<accession>A0A8X6QD00</accession>
<keyword evidence="2" id="KW-1185">Reference proteome</keyword>
<dbReference type="EMBL" id="BMAW01127195">
    <property type="protein sequence ID" value="GFU20123.1"/>
    <property type="molecule type" value="Genomic_DNA"/>
</dbReference>
<organism evidence="1 2">
    <name type="scientific">Nephila pilipes</name>
    <name type="common">Giant wood spider</name>
    <name type="synonym">Nephila maculata</name>
    <dbReference type="NCBI Taxonomy" id="299642"/>
    <lineage>
        <taxon>Eukaryota</taxon>
        <taxon>Metazoa</taxon>
        <taxon>Ecdysozoa</taxon>
        <taxon>Arthropoda</taxon>
        <taxon>Chelicerata</taxon>
        <taxon>Arachnida</taxon>
        <taxon>Araneae</taxon>
        <taxon>Araneomorphae</taxon>
        <taxon>Entelegynae</taxon>
        <taxon>Araneoidea</taxon>
        <taxon>Nephilidae</taxon>
        <taxon>Nephila</taxon>
    </lineage>
</organism>
<sequence>MIVDTGRKTSWDILYENNVHTARARIAGLIDEFLDLWFESDEETNNMIGKFLHKKVEQIQNAEFKIPKIYQNKKDKLKKESLRQCEVQNPDCPPPSIWTMVFRSTLGSR</sequence>
<comment type="caution">
    <text evidence="1">The sequence shown here is derived from an EMBL/GenBank/DDBJ whole genome shotgun (WGS) entry which is preliminary data.</text>
</comment>
<protein>
    <submittedName>
        <fullName evidence="1">Uncharacterized protein</fullName>
    </submittedName>
</protein>
<dbReference type="Proteomes" id="UP000887013">
    <property type="component" value="Unassembled WGS sequence"/>
</dbReference>
<reference evidence="1" key="1">
    <citation type="submission" date="2020-08" db="EMBL/GenBank/DDBJ databases">
        <title>Multicomponent nature underlies the extraordinary mechanical properties of spider dragline silk.</title>
        <authorList>
            <person name="Kono N."/>
            <person name="Nakamura H."/>
            <person name="Mori M."/>
            <person name="Yoshida Y."/>
            <person name="Ohtoshi R."/>
            <person name="Malay A.D."/>
            <person name="Moran D.A.P."/>
            <person name="Tomita M."/>
            <person name="Numata K."/>
            <person name="Arakawa K."/>
        </authorList>
    </citation>
    <scope>NUCLEOTIDE SEQUENCE</scope>
</reference>
<proteinExistence type="predicted"/>
<dbReference type="AlphaFoldDB" id="A0A8X6QD00"/>
<evidence type="ECO:0000313" key="2">
    <source>
        <dbReference type="Proteomes" id="UP000887013"/>
    </source>
</evidence>
<name>A0A8X6QD00_NEPPI</name>
<gene>
    <name evidence="1" type="ORF">NPIL_693861</name>
</gene>
<evidence type="ECO:0000313" key="1">
    <source>
        <dbReference type="EMBL" id="GFU20123.1"/>
    </source>
</evidence>